<name>A0ABU8MPI0_9PSEU</name>
<feature type="region of interest" description="Disordered" evidence="1">
    <location>
        <begin position="295"/>
        <end position="315"/>
    </location>
</feature>
<protein>
    <submittedName>
        <fullName evidence="2">Uncharacterized protein</fullName>
    </submittedName>
</protein>
<feature type="compositionally biased region" description="Gly residues" evidence="1">
    <location>
        <begin position="1"/>
        <end position="13"/>
    </location>
</feature>
<feature type="region of interest" description="Disordered" evidence="1">
    <location>
        <begin position="1"/>
        <end position="83"/>
    </location>
</feature>
<proteinExistence type="predicted"/>
<keyword evidence="3" id="KW-1185">Reference proteome</keyword>
<dbReference type="RefSeq" id="WP_337695486.1">
    <property type="nucleotide sequence ID" value="NZ_JBBEGN010000006.1"/>
</dbReference>
<sequence length="315" mass="33699">MTRSVDGGGGGRPGRVDPAVTGGPSGTGSRRAPEPGTPAAGTPVIGAPAPRPPAPRRPHDAPATPAAGPPPAASSPRIPAADASVGAVPPYTVANRIADWRRARTDGRAALPSGESGTPTIEELAQDFLARGHRERLRLDVELAPLLETEAALVVRIGETDRAWERARSDVASWPALLDEGQLGLRRGGETRTADDVVRARRAREYEALRRPMVDEITRLQQAGSAAREELARVRAAIRAREVVGATRVRRLHALAMRRISAYERHLVRHHPAGDRIGPWLAAQHPRIPGWVFAAEQGAAPADRPDRPDGQREES</sequence>
<dbReference type="Proteomes" id="UP001385809">
    <property type="component" value="Unassembled WGS sequence"/>
</dbReference>
<dbReference type="EMBL" id="JBBEGN010000006">
    <property type="protein sequence ID" value="MEJ2868904.1"/>
    <property type="molecule type" value="Genomic_DNA"/>
</dbReference>
<accession>A0ABU8MPI0</accession>
<gene>
    <name evidence="2" type="ORF">WCD74_14120</name>
</gene>
<comment type="caution">
    <text evidence="2">The sequence shown here is derived from an EMBL/GenBank/DDBJ whole genome shotgun (WGS) entry which is preliminary data.</text>
</comment>
<evidence type="ECO:0000313" key="2">
    <source>
        <dbReference type="EMBL" id="MEJ2868904.1"/>
    </source>
</evidence>
<evidence type="ECO:0000313" key="3">
    <source>
        <dbReference type="Proteomes" id="UP001385809"/>
    </source>
</evidence>
<organism evidence="2 3">
    <name type="scientific">Actinomycetospora aurantiaca</name>
    <dbReference type="NCBI Taxonomy" id="3129233"/>
    <lineage>
        <taxon>Bacteria</taxon>
        <taxon>Bacillati</taxon>
        <taxon>Actinomycetota</taxon>
        <taxon>Actinomycetes</taxon>
        <taxon>Pseudonocardiales</taxon>
        <taxon>Pseudonocardiaceae</taxon>
        <taxon>Actinomycetospora</taxon>
    </lineage>
</organism>
<feature type="compositionally biased region" description="Basic and acidic residues" evidence="1">
    <location>
        <begin position="303"/>
        <end position="315"/>
    </location>
</feature>
<feature type="compositionally biased region" description="Low complexity" evidence="1">
    <location>
        <begin position="74"/>
        <end position="83"/>
    </location>
</feature>
<reference evidence="2 3" key="1">
    <citation type="submission" date="2024-03" db="EMBL/GenBank/DDBJ databases">
        <title>Actinomycetospora sp. OC33-EN08, a novel actinomycete isolated from wild orchid (Aerides multiflora).</title>
        <authorList>
            <person name="Suriyachadkun C."/>
        </authorList>
    </citation>
    <scope>NUCLEOTIDE SEQUENCE [LARGE SCALE GENOMIC DNA]</scope>
    <source>
        <strain evidence="2 3">OC33-EN08</strain>
    </source>
</reference>
<evidence type="ECO:0000256" key="1">
    <source>
        <dbReference type="SAM" id="MobiDB-lite"/>
    </source>
</evidence>